<dbReference type="GO" id="GO:0009317">
    <property type="term" value="C:acetyl-CoA carboxylase complex"/>
    <property type="evidence" value="ECO:0007669"/>
    <property type="project" value="InterPro"/>
</dbReference>
<dbReference type="PANTHER" id="PTHR42995">
    <property type="entry name" value="ACETYL-COENZYME A CARBOXYLASE CARBOXYL TRANSFERASE SUBUNIT BETA, CHLOROPLASTIC"/>
    <property type="match status" value="1"/>
</dbReference>
<dbReference type="InterPro" id="IPR011762">
    <property type="entry name" value="COA_CT_N"/>
</dbReference>
<feature type="binding site" evidence="5">
    <location>
        <position position="37"/>
    </location>
    <ligand>
        <name>Zn(2+)</name>
        <dbReference type="ChEBI" id="CHEBI:29105"/>
    </ligand>
</feature>
<dbReference type="HAMAP" id="MF_01395">
    <property type="entry name" value="AcetylCoA_CT_beta"/>
    <property type="match status" value="1"/>
</dbReference>
<dbReference type="GO" id="GO:2001295">
    <property type="term" value="P:malonyl-CoA biosynthetic process"/>
    <property type="evidence" value="ECO:0007669"/>
    <property type="project" value="UniProtKB-UniRule"/>
</dbReference>
<dbReference type="GO" id="GO:0005524">
    <property type="term" value="F:ATP binding"/>
    <property type="evidence" value="ECO:0007669"/>
    <property type="project" value="UniProtKB-KW"/>
</dbReference>
<keyword evidence="5" id="KW-0479">Metal-binding</keyword>
<evidence type="ECO:0000256" key="3">
    <source>
        <dbReference type="ARBA" id="ARBA00022771"/>
    </source>
</evidence>
<keyword evidence="5" id="KW-0276">Fatty acid metabolism</keyword>
<dbReference type="PANTHER" id="PTHR42995:SF5">
    <property type="entry name" value="ACETYL-COENZYME A CARBOXYLASE CARBOXYL TRANSFERASE SUBUNIT BETA, CHLOROPLASTIC"/>
    <property type="match status" value="1"/>
</dbReference>
<name>A0A510WAW1_ENTTH</name>
<keyword evidence="4 5" id="KW-0443">Lipid metabolism</keyword>
<dbReference type="GO" id="GO:0008270">
    <property type="term" value="F:zinc ion binding"/>
    <property type="evidence" value="ECO:0007669"/>
    <property type="project" value="UniProtKB-UniRule"/>
</dbReference>
<dbReference type="PRINTS" id="PR01070">
    <property type="entry name" value="ACCCTRFRASEB"/>
</dbReference>
<dbReference type="EMBL" id="BJUG01000003">
    <property type="protein sequence ID" value="GEK36359.1"/>
    <property type="molecule type" value="Genomic_DNA"/>
</dbReference>
<dbReference type="GO" id="GO:0016743">
    <property type="term" value="F:carboxyl- or carbamoyltransferase activity"/>
    <property type="evidence" value="ECO:0007669"/>
    <property type="project" value="UniProtKB-UniRule"/>
</dbReference>
<dbReference type="GO" id="GO:0003989">
    <property type="term" value="F:acetyl-CoA carboxylase activity"/>
    <property type="evidence" value="ECO:0007669"/>
    <property type="project" value="InterPro"/>
</dbReference>
<keyword evidence="5" id="KW-0547">Nucleotide-binding</keyword>
<dbReference type="EC" id="2.1.3.15" evidence="5"/>
<keyword evidence="5" id="KW-0862">Zinc</keyword>
<comment type="similarity">
    <text evidence="5">Belongs to the AccD/PCCB family.</text>
</comment>
<dbReference type="OrthoDB" id="9772975at2"/>
<dbReference type="AlphaFoldDB" id="A0A510WAW1"/>
<keyword evidence="5" id="KW-0963">Cytoplasm</keyword>
<comment type="caution">
    <text evidence="5">Lacks conserved residue(s) required for the propagation of feature annotation.</text>
</comment>
<evidence type="ECO:0000313" key="8">
    <source>
        <dbReference type="Proteomes" id="UP000321361"/>
    </source>
</evidence>
<dbReference type="InterPro" id="IPR034733">
    <property type="entry name" value="AcCoA_carboxyl_beta"/>
</dbReference>
<protein>
    <recommendedName>
        <fullName evidence="5">Acetyl-coenzyme A carboxylase carboxyl transferase subunit beta</fullName>
        <shortName evidence="5">ACCase subunit beta</shortName>
        <shortName evidence="5">Acetyl-CoA carboxylase carboxyltransferase subunit beta</shortName>
        <ecNumber evidence="5">2.1.3.15</ecNumber>
    </recommendedName>
</protein>
<dbReference type="Gene3D" id="3.90.226.10">
    <property type="entry name" value="2-enoyl-CoA Hydratase, Chain A, domain 1"/>
    <property type="match status" value="1"/>
</dbReference>
<comment type="catalytic activity">
    <reaction evidence="5">
        <text>N(6)-carboxybiotinyl-L-lysyl-[protein] + acetyl-CoA = N(6)-biotinyl-L-lysyl-[protein] + malonyl-CoA</text>
        <dbReference type="Rhea" id="RHEA:54728"/>
        <dbReference type="Rhea" id="RHEA-COMP:10505"/>
        <dbReference type="Rhea" id="RHEA-COMP:10506"/>
        <dbReference type="ChEBI" id="CHEBI:57288"/>
        <dbReference type="ChEBI" id="CHEBI:57384"/>
        <dbReference type="ChEBI" id="CHEBI:83144"/>
        <dbReference type="ChEBI" id="CHEBI:83145"/>
        <dbReference type="EC" id="2.1.3.15"/>
    </reaction>
</comment>
<gene>
    <name evidence="5 7" type="primary">accD</name>
    <name evidence="7" type="ORF">ETH01_06460</name>
</gene>
<dbReference type="NCBIfam" id="TIGR00515">
    <property type="entry name" value="accD"/>
    <property type="match status" value="1"/>
</dbReference>
<dbReference type="InterPro" id="IPR029045">
    <property type="entry name" value="ClpP/crotonase-like_dom_sf"/>
</dbReference>
<evidence type="ECO:0000259" key="6">
    <source>
        <dbReference type="PROSITE" id="PS50980"/>
    </source>
</evidence>
<dbReference type="RefSeq" id="WP_071868245.1">
    <property type="nucleotide sequence ID" value="NZ_BJUG01000003.1"/>
</dbReference>
<dbReference type="PROSITE" id="PS50980">
    <property type="entry name" value="COA_CT_NTER"/>
    <property type="match status" value="1"/>
</dbReference>
<feature type="domain" description="CoA carboxyltransferase N-terminal" evidence="6">
    <location>
        <begin position="30"/>
        <end position="289"/>
    </location>
</feature>
<keyword evidence="2 5" id="KW-0808">Transferase</keyword>
<organism evidence="7 8">
    <name type="scientific">Enterococcus thailandicus</name>
    <dbReference type="NCBI Taxonomy" id="417368"/>
    <lineage>
        <taxon>Bacteria</taxon>
        <taxon>Bacillati</taxon>
        <taxon>Bacillota</taxon>
        <taxon>Bacilli</taxon>
        <taxon>Lactobacillales</taxon>
        <taxon>Enterococcaceae</taxon>
        <taxon>Enterococcus</taxon>
    </lineage>
</organism>
<sequence length="289" mass="32317">MALFKKKKYIRINPNRGAQPTSPPTVPDNMWAKCPNCKHIIYTKDIGEERVCPNCGYTFRISAWQRLALTIDEKSFEEWDTELTTEDPLNFPGYQEKIEVIQEKTGLHEAVLTGKATINDIPLAIGVMDSNFIMGSMGTIVGEKITRLFERALTAKLPVVLFTASGGARMQEGIFSLMQMAKISAAVKRHSNAGLFYLTVLTDPTTGGVTASFAMEGDVILAEPQSLIGFAGRRVIEQTIKQELPEDFQKAEFLLAHGFVDQIVPRTELKKTIHHLLELHTQKGWLDHE</sequence>
<keyword evidence="3 5" id="KW-0863">Zinc-finger</keyword>
<dbReference type="SUPFAM" id="SSF52096">
    <property type="entry name" value="ClpP/crotonase"/>
    <property type="match status" value="1"/>
</dbReference>
<comment type="cofactor">
    <cofactor evidence="5">
        <name>Zn(2+)</name>
        <dbReference type="ChEBI" id="CHEBI:29105"/>
    </cofactor>
    <text evidence="5">Binds 1 zinc ion per subunit.</text>
</comment>
<feature type="binding site" evidence="5">
    <location>
        <position position="55"/>
    </location>
    <ligand>
        <name>Zn(2+)</name>
        <dbReference type="ChEBI" id="CHEBI:29105"/>
    </ligand>
</feature>
<comment type="function">
    <text evidence="5">Component of the acetyl coenzyme A carboxylase (ACC) complex. Biotin carboxylase (BC) catalyzes the carboxylation of biotin on its carrier protein (BCCP) and then the CO(2) group is transferred by the transcarboxylase to acetyl-CoA to form malonyl-CoA.</text>
</comment>
<comment type="subunit">
    <text evidence="5">Acetyl-CoA carboxylase is a heterohexamer composed of biotin carboxyl carrier protein (AccB), biotin carboxylase (AccC) and two subunits each of ACCase subunit alpha (AccA) and ACCase subunit beta (AccD).</text>
</comment>
<dbReference type="InterPro" id="IPR000438">
    <property type="entry name" value="Acetyl_CoA_COase_Trfase_b_su"/>
</dbReference>
<dbReference type="Pfam" id="PF01039">
    <property type="entry name" value="Carboxyl_trans"/>
    <property type="match status" value="1"/>
</dbReference>
<dbReference type="GO" id="GO:0006633">
    <property type="term" value="P:fatty acid biosynthetic process"/>
    <property type="evidence" value="ECO:0007669"/>
    <property type="project" value="UniProtKB-KW"/>
</dbReference>
<evidence type="ECO:0000256" key="2">
    <source>
        <dbReference type="ARBA" id="ARBA00022679"/>
    </source>
</evidence>
<comment type="caution">
    <text evidence="7">The sequence shown here is derived from an EMBL/GenBank/DDBJ whole genome shotgun (WGS) entry which is preliminary data.</text>
</comment>
<proteinExistence type="inferred from homology"/>
<accession>A0A510WAW1</accession>
<evidence type="ECO:0000256" key="4">
    <source>
        <dbReference type="ARBA" id="ARBA00023098"/>
    </source>
</evidence>
<feature type="binding site" evidence="5">
    <location>
        <position position="52"/>
    </location>
    <ligand>
        <name>Zn(2+)</name>
        <dbReference type="ChEBI" id="CHEBI:29105"/>
    </ligand>
</feature>
<evidence type="ECO:0000256" key="5">
    <source>
        <dbReference type="HAMAP-Rule" id="MF_01395"/>
    </source>
</evidence>
<reference evidence="7 8" key="1">
    <citation type="submission" date="2019-07" db="EMBL/GenBank/DDBJ databases">
        <title>Whole genome shotgun sequence of Enterococcus thailandicus NBRC 101867.</title>
        <authorList>
            <person name="Hosoyama A."/>
            <person name="Uohara A."/>
            <person name="Ohji S."/>
            <person name="Ichikawa N."/>
        </authorList>
    </citation>
    <scope>NUCLEOTIDE SEQUENCE [LARGE SCALE GENOMIC DNA]</scope>
    <source>
        <strain evidence="7 8">NBRC 101867</strain>
    </source>
</reference>
<evidence type="ECO:0000313" key="7">
    <source>
        <dbReference type="EMBL" id="GEK36359.1"/>
    </source>
</evidence>
<keyword evidence="5" id="KW-0067">ATP-binding</keyword>
<keyword evidence="5" id="KW-0275">Fatty acid biosynthesis</keyword>
<comment type="pathway">
    <text evidence="5">Lipid metabolism; malonyl-CoA biosynthesis; malonyl-CoA from acetyl-CoA: step 1/1.</text>
</comment>
<evidence type="ECO:0000256" key="1">
    <source>
        <dbReference type="ARBA" id="ARBA00022516"/>
    </source>
</evidence>
<feature type="binding site" evidence="5">
    <location>
        <position position="34"/>
    </location>
    <ligand>
        <name>Zn(2+)</name>
        <dbReference type="ChEBI" id="CHEBI:29105"/>
    </ligand>
</feature>
<comment type="subcellular location">
    <subcellularLocation>
        <location evidence="5">Cytoplasm</location>
    </subcellularLocation>
</comment>
<dbReference type="Proteomes" id="UP000321361">
    <property type="component" value="Unassembled WGS sequence"/>
</dbReference>
<dbReference type="UniPathway" id="UPA00655">
    <property type="reaction ID" value="UER00711"/>
</dbReference>
<keyword evidence="1 5" id="KW-0444">Lipid biosynthesis</keyword>